<organism evidence="1 2">
    <name type="scientific">Bifidobacterium avesanii</name>
    <dbReference type="NCBI Taxonomy" id="1798157"/>
    <lineage>
        <taxon>Bacteria</taxon>
        <taxon>Bacillati</taxon>
        <taxon>Actinomycetota</taxon>
        <taxon>Actinomycetes</taxon>
        <taxon>Bifidobacteriales</taxon>
        <taxon>Bifidobacteriaceae</taxon>
        <taxon>Bifidobacterium</taxon>
    </lineage>
</organism>
<evidence type="ECO:0008006" key="3">
    <source>
        <dbReference type="Google" id="ProtNLM"/>
    </source>
</evidence>
<dbReference type="Proteomes" id="UP000469763">
    <property type="component" value="Unassembled WGS sequence"/>
</dbReference>
<accession>A0A7K3THN1</accession>
<dbReference type="Pfam" id="PF12686">
    <property type="entry name" value="DUF3800"/>
    <property type="match status" value="1"/>
</dbReference>
<dbReference type="EMBL" id="WHZY01000005">
    <property type="protein sequence ID" value="NEG78219.1"/>
    <property type="molecule type" value="Genomic_DNA"/>
</dbReference>
<reference evidence="1 2" key="1">
    <citation type="submission" date="2019-10" db="EMBL/GenBank/DDBJ databases">
        <title>Bifidobacterium from non-human primates.</title>
        <authorList>
            <person name="Modesto M."/>
        </authorList>
    </citation>
    <scope>NUCLEOTIDE SEQUENCE [LARGE SCALE GENOMIC DNA]</scope>
    <source>
        <strain evidence="1 2">TREC</strain>
    </source>
</reference>
<proteinExistence type="predicted"/>
<name>A0A7K3THN1_9BIFI</name>
<keyword evidence="2" id="KW-1185">Reference proteome</keyword>
<dbReference type="AlphaFoldDB" id="A0A7K3THN1"/>
<gene>
    <name evidence="1" type="ORF">GFD22_04405</name>
</gene>
<dbReference type="RefSeq" id="WP_152350011.1">
    <property type="nucleotide sequence ID" value="NZ_WBSN01000004.1"/>
</dbReference>
<sequence length="224" mass="26383">MSELSVFVDESGEWGKLSEYYLITLVFHVQSTPITAHIEKYERHLIDSSLPDIPFHAGPLFNGHDDYENIPFADRKRLFFAFFTLARNLPFRYVTFAHRKSMFDGDRIRFEAQLKRDLANFFLSHLAEFQSYETIKVYYDNGQQIVSNALKASIGYALSKEAIVYRDAQPKDYRLEQTADLLCTVELTALKFDAGEDTATDRKMFRNRRDFRKNYLKILRRKQF</sequence>
<evidence type="ECO:0000313" key="2">
    <source>
        <dbReference type="Proteomes" id="UP000469763"/>
    </source>
</evidence>
<dbReference type="InterPro" id="IPR024524">
    <property type="entry name" value="DUF3800"/>
</dbReference>
<comment type="caution">
    <text evidence="1">The sequence shown here is derived from an EMBL/GenBank/DDBJ whole genome shotgun (WGS) entry which is preliminary data.</text>
</comment>
<dbReference type="OrthoDB" id="1998596at2"/>
<protein>
    <recommendedName>
        <fullName evidence="3">DUF3800 domain-containing protein</fullName>
    </recommendedName>
</protein>
<evidence type="ECO:0000313" key="1">
    <source>
        <dbReference type="EMBL" id="NEG78219.1"/>
    </source>
</evidence>